<gene>
    <name evidence="3" type="ORF">AWZ03_010193</name>
</gene>
<evidence type="ECO:0008006" key="5">
    <source>
        <dbReference type="Google" id="ProtNLM"/>
    </source>
</evidence>
<protein>
    <recommendedName>
        <fullName evidence="5">Secreted protein</fullName>
    </recommendedName>
</protein>
<dbReference type="AlphaFoldDB" id="A0A484B6A0"/>
<evidence type="ECO:0000313" key="3">
    <source>
        <dbReference type="EMBL" id="TDG43371.1"/>
    </source>
</evidence>
<proteinExistence type="predicted"/>
<feature type="region of interest" description="Disordered" evidence="1">
    <location>
        <begin position="24"/>
        <end position="61"/>
    </location>
</feature>
<reference evidence="3 4" key="1">
    <citation type="journal article" date="2019" name="J. Hered.">
        <title>An Improved Genome Assembly for Drosophila navojoa, the Basal Species in the mojavensis Cluster.</title>
        <authorList>
            <person name="Vanderlinde T."/>
            <person name="Dupim E.G."/>
            <person name="Nazario-Yepiz N.O."/>
            <person name="Carvalho A.B."/>
        </authorList>
    </citation>
    <scope>NUCLEOTIDE SEQUENCE [LARGE SCALE GENOMIC DNA]</scope>
    <source>
        <strain evidence="3">Navoj_Jal97</strain>
        <tissue evidence="3">Whole organism</tissue>
    </source>
</reference>
<dbReference type="OrthoDB" id="5957871at2759"/>
<organism evidence="3 4">
    <name type="scientific">Drosophila navojoa</name>
    <name type="common">Fruit fly</name>
    <dbReference type="NCBI Taxonomy" id="7232"/>
    <lineage>
        <taxon>Eukaryota</taxon>
        <taxon>Metazoa</taxon>
        <taxon>Ecdysozoa</taxon>
        <taxon>Arthropoda</taxon>
        <taxon>Hexapoda</taxon>
        <taxon>Insecta</taxon>
        <taxon>Pterygota</taxon>
        <taxon>Neoptera</taxon>
        <taxon>Endopterygota</taxon>
        <taxon>Diptera</taxon>
        <taxon>Brachycera</taxon>
        <taxon>Muscomorpha</taxon>
        <taxon>Ephydroidea</taxon>
        <taxon>Drosophilidae</taxon>
        <taxon>Drosophila</taxon>
    </lineage>
</organism>
<dbReference type="EMBL" id="LSRL02000159">
    <property type="protein sequence ID" value="TDG43371.1"/>
    <property type="molecule type" value="Genomic_DNA"/>
</dbReference>
<feature type="chain" id="PRO_5019805949" description="Secreted protein" evidence="2">
    <location>
        <begin position="24"/>
        <end position="117"/>
    </location>
</feature>
<keyword evidence="4" id="KW-1185">Reference proteome</keyword>
<evidence type="ECO:0000313" key="4">
    <source>
        <dbReference type="Proteomes" id="UP000295192"/>
    </source>
</evidence>
<sequence length="117" mass="11702">MINAVSAATAIAALSAAMAAAAASNHGGGSSRNLSEATLLPGSSASSSSNHSGTGSRRNHSGLLAVDHLPLQLTTAKVDLELEIDIQLLTNGYDGTTPTGGAENAQFLPLFGIAMKQ</sequence>
<name>A0A484B6A0_DRONA</name>
<accession>A0A484B6A0</accession>
<keyword evidence="2" id="KW-0732">Signal</keyword>
<comment type="caution">
    <text evidence="3">The sequence shown here is derived from an EMBL/GenBank/DDBJ whole genome shotgun (WGS) entry which is preliminary data.</text>
</comment>
<feature type="signal peptide" evidence="2">
    <location>
        <begin position="1"/>
        <end position="23"/>
    </location>
</feature>
<evidence type="ECO:0000256" key="1">
    <source>
        <dbReference type="SAM" id="MobiDB-lite"/>
    </source>
</evidence>
<feature type="compositionally biased region" description="Low complexity" evidence="1">
    <location>
        <begin position="42"/>
        <end position="56"/>
    </location>
</feature>
<dbReference type="Proteomes" id="UP000295192">
    <property type="component" value="Unassembled WGS sequence"/>
</dbReference>
<evidence type="ECO:0000256" key="2">
    <source>
        <dbReference type="SAM" id="SignalP"/>
    </source>
</evidence>